<dbReference type="OrthoDB" id="346907at2759"/>
<dbReference type="PROSITE" id="PS50011">
    <property type="entry name" value="PROTEIN_KINASE_DOM"/>
    <property type="match status" value="1"/>
</dbReference>
<dbReference type="SUPFAM" id="SSF56112">
    <property type="entry name" value="Protein kinase-like (PK-like)"/>
    <property type="match status" value="1"/>
</dbReference>
<feature type="non-terminal residue" evidence="2">
    <location>
        <position position="1"/>
    </location>
</feature>
<dbReference type="STRING" id="1051891.A0A0C3KNM0"/>
<dbReference type="EMBL" id="KN823096">
    <property type="protein sequence ID" value="KIO22948.1"/>
    <property type="molecule type" value="Genomic_DNA"/>
</dbReference>
<accession>A0A0C3KNM0</accession>
<protein>
    <recommendedName>
        <fullName evidence="1">Protein kinase domain-containing protein</fullName>
    </recommendedName>
</protein>
<keyword evidence="3" id="KW-1185">Reference proteome</keyword>
<dbReference type="InterPro" id="IPR011009">
    <property type="entry name" value="Kinase-like_dom_sf"/>
</dbReference>
<gene>
    <name evidence="2" type="ORF">M407DRAFT_78666</name>
</gene>
<dbReference type="InterPro" id="IPR000719">
    <property type="entry name" value="Prot_kinase_dom"/>
</dbReference>
<dbReference type="AlphaFoldDB" id="A0A0C3KNM0"/>
<proteinExistence type="predicted"/>
<dbReference type="GO" id="GO:0005524">
    <property type="term" value="F:ATP binding"/>
    <property type="evidence" value="ECO:0007669"/>
    <property type="project" value="InterPro"/>
</dbReference>
<reference evidence="3" key="2">
    <citation type="submission" date="2015-01" db="EMBL/GenBank/DDBJ databases">
        <title>Evolutionary Origins and Diversification of the Mycorrhizal Mutualists.</title>
        <authorList>
            <consortium name="DOE Joint Genome Institute"/>
            <consortium name="Mycorrhizal Genomics Consortium"/>
            <person name="Kohler A."/>
            <person name="Kuo A."/>
            <person name="Nagy L.G."/>
            <person name="Floudas D."/>
            <person name="Copeland A."/>
            <person name="Barry K.W."/>
            <person name="Cichocki N."/>
            <person name="Veneault-Fourrey C."/>
            <person name="LaButti K."/>
            <person name="Lindquist E.A."/>
            <person name="Lipzen A."/>
            <person name="Lundell T."/>
            <person name="Morin E."/>
            <person name="Murat C."/>
            <person name="Riley R."/>
            <person name="Ohm R."/>
            <person name="Sun H."/>
            <person name="Tunlid A."/>
            <person name="Henrissat B."/>
            <person name="Grigoriev I.V."/>
            <person name="Hibbett D.S."/>
            <person name="Martin F."/>
        </authorList>
    </citation>
    <scope>NUCLEOTIDE SEQUENCE [LARGE SCALE GENOMIC DNA]</scope>
    <source>
        <strain evidence="3">MUT 4182</strain>
    </source>
</reference>
<reference evidence="2 3" key="1">
    <citation type="submission" date="2014-04" db="EMBL/GenBank/DDBJ databases">
        <authorList>
            <consortium name="DOE Joint Genome Institute"/>
            <person name="Kuo A."/>
            <person name="Girlanda M."/>
            <person name="Perotto S."/>
            <person name="Kohler A."/>
            <person name="Nagy L.G."/>
            <person name="Floudas D."/>
            <person name="Copeland A."/>
            <person name="Barry K.W."/>
            <person name="Cichocki N."/>
            <person name="Veneault-Fourrey C."/>
            <person name="LaButti K."/>
            <person name="Lindquist E.A."/>
            <person name="Lipzen A."/>
            <person name="Lundell T."/>
            <person name="Morin E."/>
            <person name="Murat C."/>
            <person name="Sun H."/>
            <person name="Tunlid A."/>
            <person name="Henrissat B."/>
            <person name="Grigoriev I.V."/>
            <person name="Hibbett D.S."/>
            <person name="Martin F."/>
            <person name="Nordberg H.P."/>
            <person name="Cantor M.N."/>
            <person name="Hua S.X."/>
        </authorList>
    </citation>
    <scope>NUCLEOTIDE SEQUENCE [LARGE SCALE GENOMIC DNA]</scope>
    <source>
        <strain evidence="2 3">MUT 4182</strain>
    </source>
</reference>
<name>A0A0C3KNM0_9AGAM</name>
<dbReference type="GO" id="GO:0004674">
    <property type="term" value="F:protein serine/threonine kinase activity"/>
    <property type="evidence" value="ECO:0007669"/>
    <property type="project" value="TreeGrafter"/>
</dbReference>
<dbReference type="Gene3D" id="1.10.510.10">
    <property type="entry name" value="Transferase(Phosphotransferase) domain 1"/>
    <property type="match status" value="1"/>
</dbReference>
<evidence type="ECO:0000313" key="2">
    <source>
        <dbReference type="EMBL" id="KIO22948.1"/>
    </source>
</evidence>
<evidence type="ECO:0000259" key="1">
    <source>
        <dbReference type="PROSITE" id="PS50011"/>
    </source>
</evidence>
<dbReference type="PANTHER" id="PTHR44329:SF214">
    <property type="entry name" value="PROTEIN KINASE DOMAIN-CONTAINING PROTEIN"/>
    <property type="match status" value="1"/>
</dbReference>
<dbReference type="PIRSF" id="PIRSF000654">
    <property type="entry name" value="Integrin-linked_kinase"/>
    <property type="match status" value="1"/>
</dbReference>
<dbReference type="InterPro" id="IPR051681">
    <property type="entry name" value="Ser/Thr_Kinases-Pseudokinases"/>
</dbReference>
<dbReference type="HOGENOM" id="CLU_000288_7_18_1"/>
<organism evidence="2 3">
    <name type="scientific">Tulasnella calospora MUT 4182</name>
    <dbReference type="NCBI Taxonomy" id="1051891"/>
    <lineage>
        <taxon>Eukaryota</taxon>
        <taxon>Fungi</taxon>
        <taxon>Dikarya</taxon>
        <taxon>Basidiomycota</taxon>
        <taxon>Agaricomycotina</taxon>
        <taxon>Agaricomycetes</taxon>
        <taxon>Cantharellales</taxon>
        <taxon>Tulasnellaceae</taxon>
        <taxon>Tulasnella</taxon>
    </lineage>
</organism>
<sequence>RIRRETVIWKTATHPNILQFIGYQVFEGRPWLISPWCQLGNLARYIASNPEIKDFEKLKLASTASRGLKHLHSLTPLIVHGDTKPENVIVKDNLEACLCDFGVSRVFLGFGKSTGLTTTGISNGGSAGYQAREVLENGCSTTASDMYAFGGLVLAVRSGKRPFWKKTKECSKIVAVLHNETPTPEDHCNLPKTDSLWSLLERCWKVDPEARPSIKMVLQEVIFTQVWVLCELKWR</sequence>
<evidence type="ECO:0000313" key="3">
    <source>
        <dbReference type="Proteomes" id="UP000054248"/>
    </source>
</evidence>
<dbReference type="Proteomes" id="UP000054248">
    <property type="component" value="Unassembled WGS sequence"/>
</dbReference>
<dbReference type="PANTHER" id="PTHR44329">
    <property type="entry name" value="SERINE/THREONINE-PROTEIN KINASE TNNI3K-RELATED"/>
    <property type="match status" value="1"/>
</dbReference>
<feature type="domain" description="Protein kinase" evidence="1">
    <location>
        <begin position="1"/>
        <end position="228"/>
    </location>
</feature>
<dbReference type="Pfam" id="PF00069">
    <property type="entry name" value="Pkinase"/>
    <property type="match status" value="1"/>
</dbReference>